<sequence length="328" mass="38246">MSNMNLKPKKTVEEIVDKMKKDKGITFNYMSRLKAIEFLSSTNNYLRTASYRKNYQKYTNGSNKGKYIGLDFAYLVELSVIDMHYRFMVQKMCSDIEHSICVQLIKDIEDNEDKDGYDVAKEFLDNHKNEDKKIASMMAALHPSDLISKYFTVECSETGYHSITNYDDCPIWVLLELLSFGSIINLYAEYYQSQTEPYIPIKILNLVRSLRNSAAHNNCLLFNLNSNTTISPQEITLFIKELGGFTTSQRQKRLSSRVVLEFVALIYVYDKVVKGKVKKHRYRELESLIKGRMREKADFFKGNDLIIATYKFIEKVTEKIIQKDKDFI</sequence>
<organism evidence="1 2">
    <name type="scientific">Streptococcus mitis</name>
    <dbReference type="NCBI Taxonomy" id="28037"/>
    <lineage>
        <taxon>Bacteria</taxon>
        <taxon>Bacillati</taxon>
        <taxon>Bacillota</taxon>
        <taxon>Bacilli</taxon>
        <taxon>Lactobacillales</taxon>
        <taxon>Streptococcaceae</taxon>
        <taxon>Streptococcus</taxon>
        <taxon>Streptococcus mitis group</taxon>
    </lineage>
</organism>
<name>A0A3R9J379_STRMT</name>
<evidence type="ECO:0000313" key="2">
    <source>
        <dbReference type="Proteomes" id="UP000277742"/>
    </source>
</evidence>
<proteinExistence type="predicted"/>
<dbReference type="RefSeq" id="WP_142999116.1">
    <property type="nucleotide sequence ID" value="NZ_RJNR01000023.1"/>
</dbReference>
<dbReference type="AlphaFoldDB" id="A0A3R9J379"/>
<gene>
    <name evidence="1" type="ORF">D8855_09385</name>
</gene>
<dbReference type="Proteomes" id="UP000277742">
    <property type="component" value="Unassembled WGS sequence"/>
</dbReference>
<dbReference type="Pfam" id="PF07751">
    <property type="entry name" value="Abi_2"/>
    <property type="match status" value="1"/>
</dbReference>
<dbReference type="InterPro" id="IPR011664">
    <property type="entry name" value="Abi_system_AbiD/AbiF-like"/>
</dbReference>
<protein>
    <submittedName>
        <fullName evidence="1">Abi-like protein</fullName>
    </submittedName>
</protein>
<dbReference type="EMBL" id="RJNR01000023">
    <property type="protein sequence ID" value="RSI78508.1"/>
    <property type="molecule type" value="Genomic_DNA"/>
</dbReference>
<evidence type="ECO:0000313" key="1">
    <source>
        <dbReference type="EMBL" id="RSI78508.1"/>
    </source>
</evidence>
<reference evidence="1 2" key="1">
    <citation type="submission" date="2018-11" db="EMBL/GenBank/DDBJ databases">
        <title>Species Designations Belie Phenotypic and Genotypic Heterogeneity in Oral Streptococci.</title>
        <authorList>
            <person name="Velsko I."/>
        </authorList>
    </citation>
    <scope>NUCLEOTIDE SEQUENCE [LARGE SCALE GENOMIC DNA]</scope>
    <source>
        <strain evidence="1 2">BCA12</strain>
    </source>
</reference>
<accession>A0A3R9J379</accession>
<comment type="caution">
    <text evidence="1">The sequence shown here is derived from an EMBL/GenBank/DDBJ whole genome shotgun (WGS) entry which is preliminary data.</text>
</comment>